<feature type="region of interest" description="Disordered" evidence="1">
    <location>
        <begin position="1"/>
        <end position="46"/>
    </location>
</feature>
<dbReference type="Gene3D" id="3.40.50.1820">
    <property type="entry name" value="alpha/beta hydrolase"/>
    <property type="match status" value="1"/>
</dbReference>
<evidence type="ECO:0000313" key="3">
    <source>
        <dbReference type="Proteomes" id="UP000295388"/>
    </source>
</evidence>
<organism evidence="2 3">
    <name type="scientific">Kribbella caucasensis</name>
    <dbReference type="NCBI Taxonomy" id="2512215"/>
    <lineage>
        <taxon>Bacteria</taxon>
        <taxon>Bacillati</taxon>
        <taxon>Actinomycetota</taxon>
        <taxon>Actinomycetes</taxon>
        <taxon>Propionibacteriales</taxon>
        <taxon>Kribbellaceae</taxon>
        <taxon>Kribbella</taxon>
    </lineage>
</organism>
<feature type="compositionally biased region" description="Basic and acidic residues" evidence="1">
    <location>
        <begin position="1"/>
        <end position="37"/>
    </location>
</feature>
<dbReference type="AlphaFoldDB" id="A0A4R6JCJ7"/>
<dbReference type="GO" id="GO:0004185">
    <property type="term" value="F:serine-type carboxypeptidase activity"/>
    <property type="evidence" value="ECO:0007669"/>
    <property type="project" value="InterPro"/>
</dbReference>
<dbReference type="GO" id="GO:0006508">
    <property type="term" value="P:proteolysis"/>
    <property type="evidence" value="ECO:0007669"/>
    <property type="project" value="InterPro"/>
</dbReference>
<dbReference type="Proteomes" id="UP000295388">
    <property type="component" value="Unassembled WGS sequence"/>
</dbReference>
<dbReference type="InterPro" id="IPR001563">
    <property type="entry name" value="Peptidase_S10"/>
</dbReference>
<comment type="caution">
    <text evidence="2">The sequence shown here is derived from an EMBL/GenBank/DDBJ whole genome shotgun (WGS) entry which is preliminary data.</text>
</comment>
<proteinExistence type="predicted"/>
<keyword evidence="2" id="KW-0378">Hydrolase</keyword>
<reference evidence="2 3" key="1">
    <citation type="submission" date="2019-03" db="EMBL/GenBank/DDBJ databases">
        <title>Genomic Encyclopedia of Type Strains, Phase III (KMG-III): the genomes of soil and plant-associated and newly described type strains.</title>
        <authorList>
            <person name="Whitman W."/>
        </authorList>
    </citation>
    <scope>NUCLEOTIDE SEQUENCE [LARGE SCALE GENOMIC DNA]</scope>
    <source>
        <strain evidence="2 3">VKM Ac-2527</strain>
    </source>
</reference>
<keyword evidence="3" id="KW-1185">Reference proteome</keyword>
<dbReference type="EMBL" id="SNWQ01000032">
    <property type="protein sequence ID" value="TDO33469.1"/>
    <property type="molecule type" value="Genomic_DNA"/>
</dbReference>
<gene>
    <name evidence="2" type="ORF">EV643_1324</name>
</gene>
<keyword evidence="2" id="KW-0121">Carboxypeptidase</keyword>
<dbReference type="InterPro" id="IPR029058">
    <property type="entry name" value="AB_hydrolase_fold"/>
</dbReference>
<dbReference type="Pfam" id="PF00450">
    <property type="entry name" value="Peptidase_S10"/>
    <property type="match status" value="1"/>
</dbReference>
<dbReference type="SUPFAM" id="SSF53474">
    <property type="entry name" value="alpha/beta-Hydrolases"/>
    <property type="match status" value="1"/>
</dbReference>
<protein>
    <submittedName>
        <fullName evidence="2">Carboxypeptidase C (Cathepsin A)</fullName>
    </submittedName>
</protein>
<sequence length="519" mass="56842">MVTGERAGKPEDTVEEKGEGAGEGARVEEGAKVESGEVKGAAQGPVDELTSTQHVLTVGRRKLKYTATAGRIVLRQEVLTDGKFDGHLPKAEVFLTAYTLDGADAGERPVTFAFNGGPGSSSIWLHLGLLGPRRVVSGDAGELAPPPYGLVDNAETLLQHSDLVFIDPVSTGYSRAVEGEKPGEYHGFTRDLESVGEVIRLWTARNGRWMSPKFLAGESYGTTRAAGLAAHLQERYGMYLNGVMLISAVLEFGTIVFSPGNDLPYSLFLPSYAALAHYHGVAGEGRSLEDVLADAEEFAAGPYPQALAQGNRLPAEERAAVVTRLAALTGLSEDYVDRVDLRIEHTRFFSELLRSRRLVVGRLDGRFTGWDPDFGRERPLEDPSFSAIIGPYTAALNHYLRAELEYENDLPYEFLSQDANKDWSFKEFENDHVTVAGKLADAMRANPHLKVHVGSGHYDCATPYYATEYTLGRLQLPPELVPNVEVRYYPAGHMMYVHDASRRQQAKDLAAFIHGASNR</sequence>
<name>A0A4R6JCJ7_9ACTN</name>
<accession>A0A4R6JCJ7</accession>
<evidence type="ECO:0000256" key="1">
    <source>
        <dbReference type="SAM" id="MobiDB-lite"/>
    </source>
</evidence>
<evidence type="ECO:0000313" key="2">
    <source>
        <dbReference type="EMBL" id="TDO33469.1"/>
    </source>
</evidence>
<keyword evidence="2" id="KW-0645">Protease</keyword>
<dbReference type="OrthoDB" id="9770107at2"/>